<dbReference type="Gene3D" id="3.90.550.10">
    <property type="entry name" value="Spore Coat Polysaccharide Biosynthesis Protein SpsA, Chain A"/>
    <property type="match status" value="1"/>
</dbReference>
<dbReference type="Proteomes" id="UP000076104">
    <property type="component" value="Chromosome"/>
</dbReference>
<name>A0ABN4N553_9GAMM</name>
<reference evidence="6 7" key="1">
    <citation type="submission" date="2016-03" db="EMBL/GenBank/DDBJ databases">
        <title>Genome sequencing of Psychrobacter alimentarius PAMC 27889.</title>
        <authorList>
            <person name="Lee J."/>
            <person name="Kim O.-S."/>
        </authorList>
    </citation>
    <scope>NUCLEOTIDE SEQUENCE [LARGE SCALE GENOMIC DNA]</scope>
    <source>
        <strain evidence="6 7">PAMC 27889</strain>
    </source>
</reference>
<evidence type="ECO:0000256" key="3">
    <source>
        <dbReference type="ARBA" id="ARBA00022679"/>
    </source>
</evidence>
<proteinExistence type="inferred from homology"/>
<dbReference type="InterPro" id="IPR029044">
    <property type="entry name" value="Nucleotide-diphossugar_trans"/>
</dbReference>
<dbReference type="Pfam" id="PF00535">
    <property type="entry name" value="Glycos_transf_2"/>
    <property type="match status" value="1"/>
</dbReference>
<evidence type="ECO:0000313" key="7">
    <source>
        <dbReference type="Proteomes" id="UP000076104"/>
    </source>
</evidence>
<organism evidence="6 7">
    <name type="scientific">Psychrobacter alimentarius</name>
    <dbReference type="NCBI Taxonomy" id="261164"/>
    <lineage>
        <taxon>Bacteria</taxon>
        <taxon>Pseudomonadati</taxon>
        <taxon>Pseudomonadota</taxon>
        <taxon>Gammaproteobacteria</taxon>
        <taxon>Moraxellales</taxon>
        <taxon>Moraxellaceae</taxon>
        <taxon>Psychrobacter</taxon>
    </lineage>
</organism>
<dbReference type="RefSeq" id="WP_062845164.1">
    <property type="nucleotide sequence ID" value="NZ_CP014945.1"/>
</dbReference>
<dbReference type="InterPro" id="IPR027791">
    <property type="entry name" value="Galactosyl_T_C"/>
</dbReference>
<evidence type="ECO:0000313" key="6">
    <source>
        <dbReference type="EMBL" id="AMT97621.1"/>
    </source>
</evidence>
<comment type="similarity">
    <text evidence="1">Belongs to the glycosyltransferase 2 family.</text>
</comment>
<keyword evidence="2" id="KW-0328">Glycosyltransferase</keyword>
<dbReference type="GO" id="GO:0016740">
    <property type="term" value="F:transferase activity"/>
    <property type="evidence" value="ECO:0007669"/>
    <property type="project" value="UniProtKB-KW"/>
</dbReference>
<evidence type="ECO:0000259" key="5">
    <source>
        <dbReference type="Pfam" id="PF02709"/>
    </source>
</evidence>
<keyword evidence="3 6" id="KW-0808">Transferase</keyword>
<dbReference type="InterPro" id="IPR001173">
    <property type="entry name" value="Glyco_trans_2-like"/>
</dbReference>
<dbReference type="PANTHER" id="PTHR43179:SF12">
    <property type="entry name" value="GALACTOFURANOSYLTRANSFERASE GLFT2"/>
    <property type="match status" value="1"/>
</dbReference>
<feature type="domain" description="Galactosyltransferase C-terminal" evidence="5">
    <location>
        <begin position="205"/>
        <end position="246"/>
    </location>
</feature>
<dbReference type="Pfam" id="PF02709">
    <property type="entry name" value="Glyco_transf_7C"/>
    <property type="match status" value="1"/>
</dbReference>
<dbReference type="GeneID" id="33059146"/>
<dbReference type="EMBL" id="CP014945">
    <property type="protein sequence ID" value="AMT97621.1"/>
    <property type="molecule type" value="Genomic_DNA"/>
</dbReference>
<keyword evidence="7" id="KW-1185">Reference proteome</keyword>
<dbReference type="SUPFAM" id="SSF53448">
    <property type="entry name" value="Nucleotide-diphospho-sugar transferases"/>
    <property type="match status" value="1"/>
</dbReference>
<dbReference type="PANTHER" id="PTHR43179">
    <property type="entry name" value="RHAMNOSYLTRANSFERASE WBBL"/>
    <property type="match status" value="1"/>
</dbReference>
<feature type="domain" description="Glycosyltransferase 2-like" evidence="4">
    <location>
        <begin position="24"/>
        <end position="148"/>
    </location>
</feature>
<accession>A0ABN4N553</accession>
<dbReference type="CDD" id="cd00761">
    <property type="entry name" value="Glyco_tranf_GTA_type"/>
    <property type="match status" value="1"/>
</dbReference>
<sequence>MTIKTTIPISTINSDTSLNRKPVTVITTCYGRNRHLYNLLASLTHGSIQPDEVIIVNDDADPQCLAKFPLNIVQIPTTINASTDNMSDVPTKTRFDIGHNRNLGAARATHDLLIFLDVDCIVAPTFIEQLSAKLQAQPNGLLMGQPRYLTRPLSEEESSKLQCGTLSMNCLNRLSVYNPYRDNFDDNESIPLALNQTATKKTAMKKTDDYGAFWSLCFAITRQQFEQLGGFDTQYTGYGAEDTDLAFTARQLNIDFYLTADVVYHQQHSVYRPPLNHLDSIVINANRFYDKWQCWPMDGWLLSFADMGLINWQANQSTPITLIRKPSHAEIESAHCPHAAYV</sequence>
<protein>
    <submittedName>
        <fullName evidence="6">Glycosyl transferase</fullName>
    </submittedName>
</protein>
<evidence type="ECO:0000256" key="1">
    <source>
        <dbReference type="ARBA" id="ARBA00006739"/>
    </source>
</evidence>
<evidence type="ECO:0000259" key="4">
    <source>
        <dbReference type="Pfam" id="PF00535"/>
    </source>
</evidence>
<evidence type="ECO:0000256" key="2">
    <source>
        <dbReference type="ARBA" id="ARBA00022676"/>
    </source>
</evidence>
<gene>
    <name evidence="6" type="ORF">A3K91_2035</name>
</gene>